<dbReference type="AlphaFoldDB" id="A0A7W5E7H5"/>
<organism evidence="3 4">
    <name type="scientific">Aporhodopirellula rubra</name>
    <dbReference type="NCBI Taxonomy" id="980271"/>
    <lineage>
        <taxon>Bacteria</taxon>
        <taxon>Pseudomonadati</taxon>
        <taxon>Planctomycetota</taxon>
        <taxon>Planctomycetia</taxon>
        <taxon>Pirellulales</taxon>
        <taxon>Pirellulaceae</taxon>
        <taxon>Aporhodopirellula</taxon>
    </lineage>
</organism>
<evidence type="ECO:0000259" key="2">
    <source>
        <dbReference type="Pfam" id="PF24832"/>
    </source>
</evidence>
<evidence type="ECO:0000256" key="1">
    <source>
        <dbReference type="SAM" id="MobiDB-lite"/>
    </source>
</evidence>
<accession>A0A7W5E7H5</accession>
<feature type="domain" description="DUF7716" evidence="2">
    <location>
        <begin position="3"/>
        <end position="103"/>
    </location>
</feature>
<feature type="region of interest" description="Disordered" evidence="1">
    <location>
        <begin position="39"/>
        <end position="58"/>
    </location>
</feature>
<gene>
    <name evidence="3" type="ORF">FHS27_006585</name>
</gene>
<dbReference type="InterPro" id="IPR056133">
    <property type="entry name" value="DUF7716"/>
</dbReference>
<dbReference type="Proteomes" id="UP000536179">
    <property type="component" value="Unassembled WGS sequence"/>
</dbReference>
<evidence type="ECO:0000313" key="3">
    <source>
        <dbReference type="EMBL" id="MBB3210737.1"/>
    </source>
</evidence>
<evidence type="ECO:0000313" key="4">
    <source>
        <dbReference type="Proteomes" id="UP000536179"/>
    </source>
</evidence>
<keyword evidence="4" id="KW-1185">Reference proteome</keyword>
<proteinExistence type="predicted"/>
<dbReference type="RefSeq" id="WP_184310245.1">
    <property type="nucleotide sequence ID" value="NZ_JACHXU010000062.1"/>
</dbReference>
<protein>
    <recommendedName>
        <fullName evidence="2">DUF7716 domain-containing protein</fullName>
    </recommendedName>
</protein>
<dbReference type="Pfam" id="PF24832">
    <property type="entry name" value="DUF7716"/>
    <property type="match status" value="1"/>
</dbReference>
<comment type="caution">
    <text evidence="3">The sequence shown here is derived from an EMBL/GenBank/DDBJ whole genome shotgun (WGS) entry which is preliminary data.</text>
</comment>
<reference evidence="3 4" key="1">
    <citation type="submission" date="2020-08" db="EMBL/GenBank/DDBJ databases">
        <title>Genomic Encyclopedia of Type Strains, Phase III (KMG-III): the genomes of soil and plant-associated and newly described type strains.</title>
        <authorList>
            <person name="Whitman W."/>
        </authorList>
    </citation>
    <scope>NUCLEOTIDE SEQUENCE [LARGE SCALE GENOMIC DNA]</scope>
    <source>
        <strain evidence="3 4">CECT 8075</strain>
    </source>
</reference>
<sequence length="172" mass="19513">MTTLEAIIQRLRSNDASDDDWLYVAGDFADLSLSTDADLGSPSYDEDTDEESHPPEFTKRGLCITIDRQTADQCIAWADRLAEAQDNAAAADIIRYYIRFDAWPETLGAPDPPPTEEVFLRMDREFCDMLGDERKDVACKRDGCDRGAVPMSVLCRRHHFENVKGRPYPFED</sequence>
<dbReference type="EMBL" id="JACHXU010000062">
    <property type="protein sequence ID" value="MBB3210737.1"/>
    <property type="molecule type" value="Genomic_DNA"/>
</dbReference>
<name>A0A7W5E7H5_9BACT</name>